<keyword evidence="2" id="KW-1185">Reference proteome</keyword>
<dbReference type="Proteomes" id="UP001066276">
    <property type="component" value="Chromosome 11"/>
</dbReference>
<dbReference type="AlphaFoldDB" id="A0AAV7LXW9"/>
<name>A0AAV7LXW9_PLEWA</name>
<gene>
    <name evidence="1" type="ORF">NDU88_006784</name>
</gene>
<dbReference type="EMBL" id="JANPWB010000015">
    <property type="protein sequence ID" value="KAJ1093688.1"/>
    <property type="molecule type" value="Genomic_DNA"/>
</dbReference>
<organism evidence="1 2">
    <name type="scientific">Pleurodeles waltl</name>
    <name type="common">Iberian ribbed newt</name>
    <dbReference type="NCBI Taxonomy" id="8319"/>
    <lineage>
        <taxon>Eukaryota</taxon>
        <taxon>Metazoa</taxon>
        <taxon>Chordata</taxon>
        <taxon>Craniata</taxon>
        <taxon>Vertebrata</taxon>
        <taxon>Euteleostomi</taxon>
        <taxon>Amphibia</taxon>
        <taxon>Batrachia</taxon>
        <taxon>Caudata</taxon>
        <taxon>Salamandroidea</taxon>
        <taxon>Salamandridae</taxon>
        <taxon>Pleurodelinae</taxon>
        <taxon>Pleurodeles</taxon>
    </lineage>
</organism>
<accession>A0AAV7LXW9</accession>
<protein>
    <submittedName>
        <fullName evidence="1">Uncharacterized protein</fullName>
    </submittedName>
</protein>
<evidence type="ECO:0000313" key="2">
    <source>
        <dbReference type="Proteomes" id="UP001066276"/>
    </source>
</evidence>
<sequence length="107" mass="11918">MQGFPLGQAATGCPTTGTLLHELLLSNFLNRIQGTAGGSQSQIVLHHLKAELHGVLNHDLGPCSPRADLLLHMFWCPVCFNSRVLSDRVSRVYCKTLLQPEQWVHCW</sequence>
<reference evidence="1" key="1">
    <citation type="journal article" date="2022" name="bioRxiv">
        <title>Sequencing and chromosome-scale assembly of the giantPleurodeles waltlgenome.</title>
        <authorList>
            <person name="Brown T."/>
            <person name="Elewa A."/>
            <person name="Iarovenko S."/>
            <person name="Subramanian E."/>
            <person name="Araus A.J."/>
            <person name="Petzold A."/>
            <person name="Susuki M."/>
            <person name="Suzuki K.-i.T."/>
            <person name="Hayashi T."/>
            <person name="Toyoda A."/>
            <person name="Oliveira C."/>
            <person name="Osipova E."/>
            <person name="Leigh N.D."/>
            <person name="Simon A."/>
            <person name="Yun M.H."/>
        </authorList>
    </citation>
    <scope>NUCLEOTIDE SEQUENCE</scope>
    <source>
        <strain evidence="1">20211129_DDA</strain>
        <tissue evidence="1">Liver</tissue>
    </source>
</reference>
<evidence type="ECO:0000313" key="1">
    <source>
        <dbReference type="EMBL" id="KAJ1093688.1"/>
    </source>
</evidence>
<proteinExistence type="predicted"/>
<comment type="caution">
    <text evidence="1">The sequence shown here is derived from an EMBL/GenBank/DDBJ whole genome shotgun (WGS) entry which is preliminary data.</text>
</comment>